<protein>
    <recommendedName>
        <fullName evidence="4">ESCRT-II complex subunit VPS25</fullName>
    </recommendedName>
</protein>
<reference evidence="5" key="1">
    <citation type="submission" date="2020-03" db="EMBL/GenBank/DDBJ databases">
        <title>A high-quality chromosome-level genome assembly of a woody plant with both climbing and erect habits, Rhamnella rubrinervis.</title>
        <authorList>
            <person name="Lu Z."/>
            <person name="Yang Y."/>
            <person name="Zhu X."/>
            <person name="Sun Y."/>
        </authorList>
    </citation>
    <scope>NUCLEOTIDE SEQUENCE</scope>
    <source>
        <strain evidence="5">BYM</strain>
        <tissue evidence="5">Leaf</tissue>
    </source>
</reference>
<dbReference type="GO" id="GO:0005198">
    <property type="term" value="F:structural molecule activity"/>
    <property type="evidence" value="ECO:0007669"/>
    <property type="project" value="TreeGrafter"/>
</dbReference>
<comment type="caution">
    <text evidence="5">The sequence shown here is derived from an EMBL/GenBank/DDBJ whole genome shotgun (WGS) entry which is preliminary data.</text>
</comment>
<dbReference type="FunFam" id="1.10.10.10:FF:000141">
    <property type="entry name" value="vacuolar protein-sorting-associated protein 25"/>
    <property type="match status" value="1"/>
</dbReference>
<gene>
    <name evidence="5" type="ORF">FNV43_RR08404</name>
</gene>
<dbReference type="GO" id="GO:0016236">
    <property type="term" value="P:macroautophagy"/>
    <property type="evidence" value="ECO:0007669"/>
    <property type="project" value="UniProtKB-ARBA"/>
</dbReference>
<proteinExistence type="inferred from homology"/>
<evidence type="ECO:0000313" key="5">
    <source>
        <dbReference type="EMBL" id="KAF3447701.1"/>
    </source>
</evidence>
<dbReference type="OrthoDB" id="245150at2759"/>
<dbReference type="InterPro" id="IPR036390">
    <property type="entry name" value="WH_DNA-bd_sf"/>
</dbReference>
<sequence length="83" mass="9389">MSYSLARIQEWADIILNFVKENGLEDSVMTVEEIRSGIESRGTDLYGIDRTVLMRALKHLEHKGKLAIFKGTSTDDEGIKFSI</sequence>
<dbReference type="EMBL" id="VOIH02000004">
    <property type="protein sequence ID" value="KAF3447701.1"/>
    <property type="molecule type" value="Genomic_DNA"/>
</dbReference>
<dbReference type="InterPro" id="IPR008570">
    <property type="entry name" value="ESCRT-II_cplx_Vps25-sub"/>
</dbReference>
<dbReference type="Gene3D" id="1.10.10.10">
    <property type="entry name" value="Winged helix-like DNA-binding domain superfamily/Winged helix DNA-binding domain"/>
    <property type="match status" value="1"/>
</dbReference>
<evidence type="ECO:0000256" key="4">
    <source>
        <dbReference type="ARBA" id="ARBA00030094"/>
    </source>
</evidence>
<dbReference type="GO" id="GO:0042803">
    <property type="term" value="F:protein homodimerization activity"/>
    <property type="evidence" value="ECO:0007669"/>
    <property type="project" value="TreeGrafter"/>
</dbReference>
<accession>A0A8K0H8I5</accession>
<dbReference type="PANTHER" id="PTHR13149">
    <property type="entry name" value="VACUOLAR PROTEIN SORTING-ASSOCIATED PROTEIN VPS25"/>
    <property type="match status" value="1"/>
</dbReference>
<keyword evidence="6" id="KW-1185">Reference proteome</keyword>
<dbReference type="SUPFAM" id="SSF46785">
    <property type="entry name" value="Winged helix' DNA-binding domain"/>
    <property type="match status" value="1"/>
</dbReference>
<evidence type="ECO:0000313" key="6">
    <source>
        <dbReference type="Proteomes" id="UP000796880"/>
    </source>
</evidence>
<dbReference type="GO" id="GO:0000814">
    <property type="term" value="C:ESCRT II complex"/>
    <property type="evidence" value="ECO:0007669"/>
    <property type="project" value="InterPro"/>
</dbReference>
<keyword evidence="3" id="KW-0653">Protein transport</keyword>
<evidence type="ECO:0000256" key="1">
    <source>
        <dbReference type="ARBA" id="ARBA00009674"/>
    </source>
</evidence>
<dbReference type="GO" id="GO:0043328">
    <property type="term" value="P:protein transport to vacuole involved in ubiquitin-dependent protein catabolic process via the multivesicular body sorting pathway"/>
    <property type="evidence" value="ECO:0007669"/>
    <property type="project" value="TreeGrafter"/>
</dbReference>
<evidence type="ECO:0000256" key="2">
    <source>
        <dbReference type="ARBA" id="ARBA00022448"/>
    </source>
</evidence>
<dbReference type="AlphaFoldDB" id="A0A8K0H8I5"/>
<organism evidence="5 6">
    <name type="scientific">Rhamnella rubrinervis</name>
    <dbReference type="NCBI Taxonomy" id="2594499"/>
    <lineage>
        <taxon>Eukaryota</taxon>
        <taxon>Viridiplantae</taxon>
        <taxon>Streptophyta</taxon>
        <taxon>Embryophyta</taxon>
        <taxon>Tracheophyta</taxon>
        <taxon>Spermatophyta</taxon>
        <taxon>Magnoliopsida</taxon>
        <taxon>eudicotyledons</taxon>
        <taxon>Gunneridae</taxon>
        <taxon>Pentapetalae</taxon>
        <taxon>rosids</taxon>
        <taxon>fabids</taxon>
        <taxon>Rosales</taxon>
        <taxon>Rhamnaceae</taxon>
        <taxon>rhamnoid group</taxon>
        <taxon>Rhamneae</taxon>
        <taxon>Rhamnella</taxon>
    </lineage>
</organism>
<dbReference type="Proteomes" id="UP000796880">
    <property type="component" value="Unassembled WGS sequence"/>
</dbReference>
<dbReference type="PANTHER" id="PTHR13149:SF0">
    <property type="entry name" value="VACUOLAR PROTEIN-SORTING-ASSOCIATED PROTEIN 25"/>
    <property type="match status" value="1"/>
</dbReference>
<comment type="similarity">
    <text evidence="1">Belongs to the VPS25 family.</text>
</comment>
<dbReference type="InterPro" id="IPR036388">
    <property type="entry name" value="WH-like_DNA-bd_sf"/>
</dbReference>
<keyword evidence="2" id="KW-0813">Transport</keyword>
<evidence type="ECO:0000256" key="3">
    <source>
        <dbReference type="ARBA" id="ARBA00022927"/>
    </source>
</evidence>
<name>A0A8K0H8I5_9ROSA</name>
<dbReference type="Pfam" id="PF05871">
    <property type="entry name" value="ESCRT-II"/>
    <property type="match status" value="1"/>
</dbReference>